<dbReference type="PANTHER" id="PTHR31157:SF1">
    <property type="entry name" value="SCP DOMAIN-CONTAINING PROTEIN"/>
    <property type="match status" value="1"/>
</dbReference>
<dbReference type="OrthoDB" id="9811255at2"/>
<evidence type="ECO:0000313" key="2">
    <source>
        <dbReference type="EMBL" id="TJZ83320.1"/>
    </source>
</evidence>
<sequence>MTVAITRMRAQAGLAAVGADPALTQAAARQACDMARRGRLSHEGGGGLSARTRAAGYPTALAAENIAAGQADASSALAAWAGSQGHRANLLHRRVRHIGIGQAVGTNGQPYWALVLAAPR</sequence>
<dbReference type="SUPFAM" id="SSF55797">
    <property type="entry name" value="PR-1-like"/>
    <property type="match status" value="1"/>
</dbReference>
<dbReference type="RefSeq" id="WP_136857155.1">
    <property type="nucleotide sequence ID" value="NZ_SUNH01000017.1"/>
</dbReference>
<feature type="domain" description="SCP" evidence="1">
    <location>
        <begin position="5"/>
        <end position="112"/>
    </location>
</feature>
<keyword evidence="3" id="KW-1185">Reference proteome</keyword>
<protein>
    <submittedName>
        <fullName evidence="2">CAP domain-containing protein</fullName>
    </submittedName>
</protein>
<dbReference type="Gene3D" id="3.40.33.10">
    <property type="entry name" value="CAP"/>
    <property type="match status" value="1"/>
</dbReference>
<dbReference type="InterPro" id="IPR035940">
    <property type="entry name" value="CAP_sf"/>
</dbReference>
<dbReference type="PANTHER" id="PTHR31157">
    <property type="entry name" value="SCP DOMAIN-CONTAINING PROTEIN"/>
    <property type="match status" value="1"/>
</dbReference>
<proteinExistence type="predicted"/>
<evidence type="ECO:0000259" key="1">
    <source>
        <dbReference type="Pfam" id="PF00188"/>
    </source>
</evidence>
<name>A0A4U0QP77_9RHOB</name>
<dbReference type="Proteomes" id="UP000306223">
    <property type="component" value="Unassembled WGS sequence"/>
</dbReference>
<gene>
    <name evidence="2" type="ORF">FA740_12715</name>
</gene>
<dbReference type="InterPro" id="IPR014044">
    <property type="entry name" value="CAP_dom"/>
</dbReference>
<accession>A0A4U0QP77</accession>
<dbReference type="EMBL" id="SUNH01000017">
    <property type="protein sequence ID" value="TJZ83320.1"/>
    <property type="molecule type" value="Genomic_DNA"/>
</dbReference>
<dbReference type="Pfam" id="PF00188">
    <property type="entry name" value="CAP"/>
    <property type="match status" value="1"/>
</dbReference>
<reference evidence="2 3" key="1">
    <citation type="submission" date="2019-04" db="EMBL/GenBank/DDBJ databases">
        <authorList>
            <person name="Li J."/>
        </authorList>
    </citation>
    <scope>NUCLEOTIDE SEQUENCE [LARGE SCALE GENOMIC DNA]</scope>
    <source>
        <strain evidence="2 3">CCTCC AB2016182</strain>
    </source>
</reference>
<dbReference type="AlphaFoldDB" id="A0A4U0QP77"/>
<organism evidence="2 3">
    <name type="scientific">Paracoccus hibiscisoli</name>
    <dbReference type="NCBI Taxonomy" id="2023261"/>
    <lineage>
        <taxon>Bacteria</taxon>
        <taxon>Pseudomonadati</taxon>
        <taxon>Pseudomonadota</taxon>
        <taxon>Alphaproteobacteria</taxon>
        <taxon>Rhodobacterales</taxon>
        <taxon>Paracoccaceae</taxon>
        <taxon>Paracoccus</taxon>
    </lineage>
</organism>
<evidence type="ECO:0000313" key="3">
    <source>
        <dbReference type="Proteomes" id="UP000306223"/>
    </source>
</evidence>
<dbReference type="CDD" id="cd05379">
    <property type="entry name" value="CAP_bacterial"/>
    <property type="match status" value="1"/>
</dbReference>
<comment type="caution">
    <text evidence="2">The sequence shown here is derived from an EMBL/GenBank/DDBJ whole genome shotgun (WGS) entry which is preliminary data.</text>
</comment>